<sequence length="208" mass="24124">MSELHATEENTQLITTQNEIDDVYTNLKERVEWALTKPEAIVKQPSVTIAQQKEEAKEKEKKWGNEMIGQTNNGQWTTLLGEKLVYDVLQLRGENPRKVVRKDGFEPDWETDDYMYEVKTSNWWVSGTAGEKVYGTFIKYQNIPELYGKPLKIVCVAYQEEELKNGKTRYFGDNITKKTQEILDLAKSWGIEYICFSDLVSPILDKIN</sequence>
<organism evidence="1">
    <name type="scientific">viral metagenome</name>
    <dbReference type="NCBI Taxonomy" id="1070528"/>
    <lineage>
        <taxon>unclassified sequences</taxon>
        <taxon>metagenomes</taxon>
        <taxon>organismal metagenomes</taxon>
    </lineage>
</organism>
<dbReference type="EMBL" id="MN740207">
    <property type="protein sequence ID" value="QHT93381.1"/>
    <property type="molecule type" value="Genomic_DNA"/>
</dbReference>
<reference evidence="1" key="1">
    <citation type="journal article" date="2020" name="Nature">
        <title>Giant virus diversity and host interactions through global metagenomics.</title>
        <authorList>
            <person name="Schulz F."/>
            <person name="Roux S."/>
            <person name="Paez-Espino D."/>
            <person name="Jungbluth S."/>
            <person name="Walsh D.A."/>
            <person name="Denef V.J."/>
            <person name="McMahon K.D."/>
            <person name="Konstantinidis K.T."/>
            <person name="Eloe-Fadrosh E.A."/>
            <person name="Kyrpides N.C."/>
            <person name="Woyke T."/>
        </authorList>
    </citation>
    <scope>NUCLEOTIDE SEQUENCE</scope>
    <source>
        <strain evidence="1">GVMAG-M-3300024252-29</strain>
    </source>
</reference>
<protein>
    <recommendedName>
        <fullName evidence="2">Restriction endonuclease</fullName>
    </recommendedName>
</protein>
<evidence type="ECO:0000313" key="1">
    <source>
        <dbReference type="EMBL" id="QHT93381.1"/>
    </source>
</evidence>
<evidence type="ECO:0008006" key="2">
    <source>
        <dbReference type="Google" id="ProtNLM"/>
    </source>
</evidence>
<dbReference type="AlphaFoldDB" id="A0A6C0IJH3"/>
<accession>A0A6C0IJH3</accession>
<name>A0A6C0IJH3_9ZZZZ</name>
<proteinExistence type="predicted"/>